<dbReference type="Pfam" id="PF07690">
    <property type="entry name" value="MFS_1"/>
    <property type="match status" value="1"/>
</dbReference>
<feature type="domain" description="Major facilitator superfamily (MFS) profile" evidence="7">
    <location>
        <begin position="1"/>
        <end position="409"/>
    </location>
</feature>
<dbReference type="STRING" id="1314781.A0A165MEG4"/>
<dbReference type="Proteomes" id="UP000077266">
    <property type="component" value="Unassembled WGS sequence"/>
</dbReference>
<reference evidence="8 9" key="1">
    <citation type="journal article" date="2016" name="Mol. Biol. Evol.">
        <title>Comparative Genomics of Early-Diverging Mushroom-Forming Fungi Provides Insights into the Origins of Lignocellulose Decay Capabilities.</title>
        <authorList>
            <person name="Nagy L.G."/>
            <person name="Riley R."/>
            <person name="Tritt A."/>
            <person name="Adam C."/>
            <person name="Daum C."/>
            <person name="Floudas D."/>
            <person name="Sun H."/>
            <person name="Yadav J.S."/>
            <person name="Pangilinan J."/>
            <person name="Larsson K.H."/>
            <person name="Matsuura K."/>
            <person name="Barry K."/>
            <person name="Labutti K."/>
            <person name="Kuo R."/>
            <person name="Ohm R.A."/>
            <person name="Bhattacharya S.S."/>
            <person name="Shirouzu T."/>
            <person name="Yoshinaga Y."/>
            <person name="Martin F.M."/>
            <person name="Grigoriev I.V."/>
            <person name="Hibbett D.S."/>
        </authorList>
    </citation>
    <scope>NUCLEOTIDE SEQUENCE [LARGE SCALE GENOMIC DNA]</scope>
    <source>
        <strain evidence="8 9">HHB12029</strain>
    </source>
</reference>
<keyword evidence="9" id="KW-1185">Reference proteome</keyword>
<feature type="transmembrane region" description="Helical" evidence="6">
    <location>
        <begin position="161"/>
        <end position="181"/>
    </location>
</feature>
<dbReference type="PROSITE" id="PS50850">
    <property type="entry name" value="MFS"/>
    <property type="match status" value="1"/>
</dbReference>
<dbReference type="InParanoid" id="A0A165MEG4"/>
<evidence type="ECO:0000256" key="5">
    <source>
        <dbReference type="ARBA" id="ARBA00023136"/>
    </source>
</evidence>
<feature type="transmembrane region" description="Helical" evidence="6">
    <location>
        <begin position="264"/>
        <end position="283"/>
    </location>
</feature>
<keyword evidence="2" id="KW-0813">Transport</keyword>
<dbReference type="PANTHER" id="PTHR43791">
    <property type="entry name" value="PERMEASE-RELATED"/>
    <property type="match status" value="1"/>
</dbReference>
<dbReference type="OrthoDB" id="2985014at2759"/>
<evidence type="ECO:0000256" key="6">
    <source>
        <dbReference type="SAM" id="Phobius"/>
    </source>
</evidence>
<evidence type="ECO:0000313" key="8">
    <source>
        <dbReference type="EMBL" id="KZV99152.1"/>
    </source>
</evidence>
<dbReference type="InterPro" id="IPR011701">
    <property type="entry name" value="MFS"/>
</dbReference>
<dbReference type="FunFam" id="1.20.1250.20:FF:000013">
    <property type="entry name" value="MFS general substrate transporter"/>
    <property type="match status" value="1"/>
</dbReference>
<feature type="transmembrane region" description="Helical" evidence="6">
    <location>
        <begin position="322"/>
        <end position="342"/>
    </location>
</feature>
<gene>
    <name evidence="8" type="ORF">EXIGLDRAFT_640901</name>
</gene>
<evidence type="ECO:0000256" key="1">
    <source>
        <dbReference type="ARBA" id="ARBA00004141"/>
    </source>
</evidence>
<proteinExistence type="predicted"/>
<name>A0A165MEG4_EXIGL</name>
<keyword evidence="4 6" id="KW-1133">Transmembrane helix</keyword>
<feature type="transmembrane region" description="Helical" evidence="6">
    <location>
        <begin position="231"/>
        <end position="252"/>
    </location>
</feature>
<feature type="transmembrane region" description="Helical" evidence="6">
    <location>
        <begin position="387"/>
        <end position="404"/>
    </location>
</feature>
<sequence length="457" mass="50312">MIVLIFIMNYIDRTAITSARLRGLTDDLHLSPFQYETVIAVLYASYCPMQIPSNLLLNKTSSPSAFIGGCVVLWGTISALTGMTRNFTEILVCRFLIGVPEAAFYPGAIYLLSRWYTRKELAFRSAILYTGLLVSNAFGSFLAAGILALSEGLAHLAAWRWLFIIEGGITICVGLAAITILPDYPHNTPWLTASERRLAQARLAEDTGVADKDASDEPWWAGLNMAIKDPIVILFMFMTFTGLVGLSFSNFFPSITATLGYDTTTTLLLAAPPWIVASALCLLNARHADASGERFFHISVWLWAVMGGFLLALSSMNTATRYISLFLLASGYSGFSLMLVWVSNSMPRPPAKRAAAIALVNGFGNLGNVLGSYTWKAKWGPGYHESMSIGLVALTCSTILAWVLRRKFVYLNAQLEEDERRASPVDVDDEAILTAARLEGISVAEAVEKRRRFRYLY</sequence>
<evidence type="ECO:0000256" key="2">
    <source>
        <dbReference type="ARBA" id="ARBA00022448"/>
    </source>
</evidence>
<dbReference type="PANTHER" id="PTHR43791:SF6">
    <property type="entry name" value="TRANSPORTER, PUTATIVE (AFU_ORTHOLOGUE AFUA_1G16690)-RELATED"/>
    <property type="match status" value="1"/>
</dbReference>
<feature type="transmembrane region" description="Helical" evidence="6">
    <location>
        <begin position="95"/>
        <end position="113"/>
    </location>
</feature>
<organism evidence="8 9">
    <name type="scientific">Exidia glandulosa HHB12029</name>
    <dbReference type="NCBI Taxonomy" id="1314781"/>
    <lineage>
        <taxon>Eukaryota</taxon>
        <taxon>Fungi</taxon>
        <taxon>Dikarya</taxon>
        <taxon>Basidiomycota</taxon>
        <taxon>Agaricomycotina</taxon>
        <taxon>Agaricomycetes</taxon>
        <taxon>Auriculariales</taxon>
        <taxon>Exidiaceae</taxon>
        <taxon>Exidia</taxon>
    </lineage>
</organism>
<feature type="transmembrane region" description="Helical" evidence="6">
    <location>
        <begin position="295"/>
        <end position="316"/>
    </location>
</feature>
<dbReference type="InterPro" id="IPR020846">
    <property type="entry name" value="MFS_dom"/>
</dbReference>
<evidence type="ECO:0000256" key="3">
    <source>
        <dbReference type="ARBA" id="ARBA00022692"/>
    </source>
</evidence>
<evidence type="ECO:0000259" key="7">
    <source>
        <dbReference type="PROSITE" id="PS50850"/>
    </source>
</evidence>
<protein>
    <submittedName>
        <fullName evidence="8">MFS general substrate transporter</fullName>
    </submittedName>
</protein>
<dbReference type="FunFam" id="1.20.1250.20:FF:000057">
    <property type="entry name" value="MFS general substrate transporter"/>
    <property type="match status" value="1"/>
</dbReference>
<feature type="transmembrane region" description="Helical" evidence="6">
    <location>
        <begin position="125"/>
        <end position="149"/>
    </location>
</feature>
<dbReference type="GO" id="GO:0016020">
    <property type="term" value="C:membrane"/>
    <property type="evidence" value="ECO:0007669"/>
    <property type="project" value="UniProtKB-SubCell"/>
</dbReference>
<evidence type="ECO:0000256" key="4">
    <source>
        <dbReference type="ARBA" id="ARBA00022989"/>
    </source>
</evidence>
<accession>A0A165MEG4</accession>
<evidence type="ECO:0000313" key="9">
    <source>
        <dbReference type="Proteomes" id="UP000077266"/>
    </source>
</evidence>
<dbReference type="AlphaFoldDB" id="A0A165MEG4"/>
<keyword evidence="3 6" id="KW-0812">Transmembrane</keyword>
<dbReference type="Gene3D" id="1.20.1250.20">
    <property type="entry name" value="MFS general substrate transporter like domains"/>
    <property type="match status" value="2"/>
</dbReference>
<keyword evidence="5 6" id="KW-0472">Membrane</keyword>
<feature type="transmembrane region" description="Helical" evidence="6">
    <location>
        <begin position="65"/>
        <end position="83"/>
    </location>
</feature>
<dbReference type="EMBL" id="KV425912">
    <property type="protein sequence ID" value="KZV99152.1"/>
    <property type="molecule type" value="Genomic_DNA"/>
</dbReference>
<dbReference type="SUPFAM" id="SSF103473">
    <property type="entry name" value="MFS general substrate transporter"/>
    <property type="match status" value="1"/>
</dbReference>
<dbReference type="GO" id="GO:0022857">
    <property type="term" value="F:transmembrane transporter activity"/>
    <property type="evidence" value="ECO:0007669"/>
    <property type="project" value="InterPro"/>
</dbReference>
<dbReference type="InterPro" id="IPR036259">
    <property type="entry name" value="MFS_trans_sf"/>
</dbReference>
<comment type="subcellular location">
    <subcellularLocation>
        <location evidence="1">Membrane</location>
        <topology evidence="1">Multi-pass membrane protein</topology>
    </subcellularLocation>
</comment>